<dbReference type="KEGG" id="samy:DB32_005170"/>
<evidence type="ECO:0000256" key="3">
    <source>
        <dbReference type="ARBA" id="ARBA00007365"/>
    </source>
</evidence>
<dbReference type="GO" id="GO:0003755">
    <property type="term" value="F:peptidyl-prolyl cis-trans isomerase activity"/>
    <property type="evidence" value="ECO:0007669"/>
    <property type="project" value="UniProtKB-UniRule"/>
</dbReference>
<evidence type="ECO:0000313" key="9">
    <source>
        <dbReference type="EMBL" id="AKF08021.1"/>
    </source>
</evidence>
<dbReference type="SUPFAM" id="SSF50891">
    <property type="entry name" value="Cyclophilin-like"/>
    <property type="match status" value="1"/>
</dbReference>
<gene>
    <name evidence="9" type="ORF">DB32_005170</name>
</gene>
<name>A0A0F6W5U0_9BACT</name>
<dbReference type="InterPro" id="IPR002130">
    <property type="entry name" value="Cyclophilin-type_PPIase_dom"/>
</dbReference>
<keyword evidence="5 7" id="KW-0697">Rotamase</keyword>
<dbReference type="PROSITE" id="PS50072">
    <property type="entry name" value="CSA_PPIASE_2"/>
    <property type="match status" value="1"/>
</dbReference>
<evidence type="ECO:0000256" key="6">
    <source>
        <dbReference type="ARBA" id="ARBA00023235"/>
    </source>
</evidence>
<dbReference type="EC" id="5.2.1.8" evidence="7"/>
<comment type="subcellular location">
    <subcellularLocation>
        <location evidence="2">Cytoplasm</location>
    </subcellularLocation>
</comment>
<keyword evidence="10" id="KW-1185">Reference proteome</keyword>
<keyword evidence="6 7" id="KW-0413">Isomerase</keyword>
<dbReference type="AlphaFoldDB" id="A0A0F6W5U0"/>
<evidence type="ECO:0000256" key="2">
    <source>
        <dbReference type="ARBA" id="ARBA00004496"/>
    </source>
</evidence>
<comment type="similarity">
    <text evidence="3 7">Belongs to the cyclophilin-type PPIase family.</text>
</comment>
<evidence type="ECO:0000256" key="5">
    <source>
        <dbReference type="ARBA" id="ARBA00023110"/>
    </source>
</evidence>
<dbReference type="FunFam" id="2.40.100.10:FF:000028">
    <property type="entry name" value="Peptidyl-prolyl cis-trans isomerase"/>
    <property type="match status" value="1"/>
</dbReference>
<dbReference type="PRINTS" id="PR00153">
    <property type="entry name" value="CSAPPISMRASE"/>
</dbReference>
<proteinExistence type="inferred from homology"/>
<evidence type="ECO:0000256" key="7">
    <source>
        <dbReference type="RuleBase" id="RU363019"/>
    </source>
</evidence>
<dbReference type="Proteomes" id="UP000034883">
    <property type="component" value="Chromosome"/>
</dbReference>
<reference evidence="9 10" key="1">
    <citation type="submission" date="2015-03" db="EMBL/GenBank/DDBJ databases">
        <title>Genome assembly of Sandaracinus amylolyticus DSM 53668.</title>
        <authorList>
            <person name="Sharma G."/>
            <person name="Subramanian S."/>
        </authorList>
    </citation>
    <scope>NUCLEOTIDE SEQUENCE [LARGE SCALE GENOMIC DNA]</scope>
    <source>
        <strain evidence="9 10">DSM 53668</strain>
    </source>
</reference>
<dbReference type="EMBL" id="CP011125">
    <property type="protein sequence ID" value="AKF08021.1"/>
    <property type="molecule type" value="Genomic_DNA"/>
</dbReference>
<evidence type="ECO:0000259" key="8">
    <source>
        <dbReference type="PROSITE" id="PS50072"/>
    </source>
</evidence>
<dbReference type="Pfam" id="PF00160">
    <property type="entry name" value="Pro_isomerase"/>
    <property type="match status" value="1"/>
</dbReference>
<protein>
    <recommendedName>
        <fullName evidence="7">Peptidyl-prolyl cis-trans isomerase</fullName>
        <shortName evidence="7">PPIase</shortName>
        <ecNumber evidence="7">5.2.1.8</ecNumber>
    </recommendedName>
</protein>
<keyword evidence="4" id="KW-0963">Cytoplasm</keyword>
<accession>A0A0F6W5U0</accession>
<dbReference type="Gene3D" id="2.40.100.10">
    <property type="entry name" value="Cyclophilin-like"/>
    <property type="match status" value="1"/>
</dbReference>
<dbReference type="STRING" id="927083.DB32_005170"/>
<dbReference type="PANTHER" id="PTHR45625">
    <property type="entry name" value="PEPTIDYL-PROLYL CIS-TRANS ISOMERASE-RELATED"/>
    <property type="match status" value="1"/>
</dbReference>
<dbReference type="InterPro" id="IPR044666">
    <property type="entry name" value="Cyclophilin_A-like"/>
</dbReference>
<dbReference type="InterPro" id="IPR020892">
    <property type="entry name" value="Cyclophilin-type_PPIase_CS"/>
</dbReference>
<dbReference type="OrthoDB" id="9807797at2"/>
<dbReference type="PIRSF" id="PIRSF001467">
    <property type="entry name" value="Peptidylpro_ismrse"/>
    <property type="match status" value="1"/>
</dbReference>
<sequence>MAANPDTPAPPIETLVPGTGELRATFKTSMGDITVKLFEAEAPRTVANFVALATGQVEWTDPKTNQKTKRPLYSGTIFHRVIPEFMIQGGDPTGTGRGGPGWRFGDEIHPKLRHDRPGVLSMANAGPNTNGSQFFLCEVPTPWLDGKHAVFGHVISGQELISKITHSPRDAQDRPRTPITLNEIVISRA</sequence>
<dbReference type="PANTHER" id="PTHR45625:SF4">
    <property type="entry name" value="PEPTIDYLPROLYL ISOMERASE DOMAIN AND WD REPEAT-CONTAINING PROTEIN 1"/>
    <property type="match status" value="1"/>
</dbReference>
<dbReference type="GO" id="GO:0006457">
    <property type="term" value="P:protein folding"/>
    <property type="evidence" value="ECO:0007669"/>
    <property type="project" value="InterPro"/>
</dbReference>
<organism evidence="9 10">
    <name type="scientific">Sandaracinus amylolyticus</name>
    <dbReference type="NCBI Taxonomy" id="927083"/>
    <lineage>
        <taxon>Bacteria</taxon>
        <taxon>Pseudomonadati</taxon>
        <taxon>Myxococcota</taxon>
        <taxon>Polyangia</taxon>
        <taxon>Polyangiales</taxon>
        <taxon>Sandaracinaceae</taxon>
        <taxon>Sandaracinus</taxon>
    </lineage>
</organism>
<evidence type="ECO:0000256" key="4">
    <source>
        <dbReference type="ARBA" id="ARBA00022490"/>
    </source>
</evidence>
<dbReference type="RefSeq" id="WP_053235211.1">
    <property type="nucleotide sequence ID" value="NZ_CP011125.1"/>
</dbReference>
<dbReference type="CDD" id="cd00317">
    <property type="entry name" value="cyclophilin"/>
    <property type="match status" value="1"/>
</dbReference>
<dbReference type="PROSITE" id="PS00170">
    <property type="entry name" value="CSA_PPIASE_1"/>
    <property type="match status" value="1"/>
</dbReference>
<evidence type="ECO:0000313" key="10">
    <source>
        <dbReference type="Proteomes" id="UP000034883"/>
    </source>
</evidence>
<comment type="catalytic activity">
    <reaction evidence="7">
        <text>[protein]-peptidylproline (omega=180) = [protein]-peptidylproline (omega=0)</text>
        <dbReference type="Rhea" id="RHEA:16237"/>
        <dbReference type="Rhea" id="RHEA-COMP:10747"/>
        <dbReference type="Rhea" id="RHEA-COMP:10748"/>
        <dbReference type="ChEBI" id="CHEBI:83833"/>
        <dbReference type="ChEBI" id="CHEBI:83834"/>
        <dbReference type="EC" id="5.2.1.8"/>
    </reaction>
</comment>
<feature type="domain" description="PPIase cyclophilin-type" evidence="8">
    <location>
        <begin position="28"/>
        <end position="186"/>
    </location>
</feature>
<dbReference type="GO" id="GO:0005737">
    <property type="term" value="C:cytoplasm"/>
    <property type="evidence" value="ECO:0007669"/>
    <property type="project" value="UniProtKB-SubCell"/>
</dbReference>
<evidence type="ECO:0000256" key="1">
    <source>
        <dbReference type="ARBA" id="ARBA00002388"/>
    </source>
</evidence>
<dbReference type="InterPro" id="IPR029000">
    <property type="entry name" value="Cyclophilin-like_dom_sf"/>
</dbReference>
<dbReference type="InterPro" id="IPR024936">
    <property type="entry name" value="Cyclophilin-type_PPIase"/>
</dbReference>
<comment type="function">
    <text evidence="1 7">PPIases accelerate the folding of proteins. It catalyzes the cis-trans isomerization of proline imidic peptide bonds in oligopeptides.</text>
</comment>